<evidence type="ECO:0000256" key="8">
    <source>
        <dbReference type="SAM" id="MobiDB-lite"/>
    </source>
</evidence>
<comment type="caution">
    <text evidence="11">The sequence shown here is derived from an EMBL/GenBank/DDBJ whole genome shotgun (WGS) entry which is preliminary data.</text>
</comment>
<evidence type="ECO:0000256" key="3">
    <source>
        <dbReference type="ARBA" id="ARBA00004630"/>
    </source>
</evidence>
<evidence type="ECO:0000256" key="2">
    <source>
        <dbReference type="ARBA" id="ARBA00004481"/>
    </source>
</evidence>
<feature type="domain" description="LITAF" evidence="10">
    <location>
        <begin position="70"/>
        <end position="158"/>
    </location>
</feature>
<evidence type="ECO:0000256" key="1">
    <source>
        <dbReference type="ARBA" id="ARBA00004414"/>
    </source>
</evidence>
<name>A0A267ENP3_9PLAT</name>
<dbReference type="Proteomes" id="UP000215902">
    <property type="component" value="Unassembled WGS sequence"/>
</dbReference>
<evidence type="ECO:0000256" key="6">
    <source>
        <dbReference type="ARBA" id="ARBA00022833"/>
    </source>
</evidence>
<accession>A0A267ENP3</accession>
<evidence type="ECO:0000256" key="4">
    <source>
        <dbReference type="ARBA" id="ARBA00005975"/>
    </source>
</evidence>
<dbReference type="PANTHER" id="PTHR23292:SF6">
    <property type="entry name" value="FI16602P1-RELATED"/>
    <property type="match status" value="1"/>
</dbReference>
<evidence type="ECO:0000313" key="12">
    <source>
        <dbReference type="Proteomes" id="UP000215902"/>
    </source>
</evidence>
<dbReference type="GO" id="GO:0005765">
    <property type="term" value="C:lysosomal membrane"/>
    <property type="evidence" value="ECO:0007669"/>
    <property type="project" value="UniProtKB-SubCell"/>
</dbReference>
<dbReference type="Pfam" id="PF10601">
    <property type="entry name" value="zf-LITAF-like"/>
    <property type="match status" value="1"/>
</dbReference>
<proteinExistence type="inferred from homology"/>
<organism evidence="11 12">
    <name type="scientific">Macrostomum lignano</name>
    <dbReference type="NCBI Taxonomy" id="282301"/>
    <lineage>
        <taxon>Eukaryota</taxon>
        <taxon>Metazoa</taxon>
        <taxon>Spiralia</taxon>
        <taxon>Lophotrochozoa</taxon>
        <taxon>Platyhelminthes</taxon>
        <taxon>Rhabditophora</taxon>
        <taxon>Macrostomorpha</taxon>
        <taxon>Macrostomida</taxon>
        <taxon>Macrostomidae</taxon>
        <taxon>Macrostomum</taxon>
    </lineage>
</organism>
<sequence length="159" mass="17057">MSDTPPPSYQSAAKEKQAGSQSSGNQQSTTGNATVENQSHYGYPQQAGYQQAGYQQAGYQQAAYQPVQPVAVPVAVPAMGMGTANLGEAATRMTCQFCGADIMTNTQYVIGVTVWIIAAVLFITCLWLCIFIPFVTNACKDVKHSCPNCNNQIGVYKRC</sequence>
<keyword evidence="12" id="KW-1185">Reference proteome</keyword>
<reference evidence="11 12" key="1">
    <citation type="submission" date="2017-06" db="EMBL/GenBank/DDBJ databases">
        <title>A platform for efficient transgenesis in Macrostomum lignano, a flatworm model organism for stem cell research.</title>
        <authorList>
            <person name="Berezikov E."/>
        </authorList>
    </citation>
    <scope>NUCLEOTIDE SEQUENCE [LARGE SCALE GENOMIC DNA]</scope>
    <source>
        <strain evidence="11">DV1</strain>
        <tissue evidence="11">Whole organism</tissue>
    </source>
</reference>
<gene>
    <name evidence="11" type="ORF">BOX15_Mlig026917g1</name>
</gene>
<dbReference type="PANTHER" id="PTHR23292">
    <property type="entry name" value="LIPOPOLYSACCHARIDE-INDUCED TUMOR NECROSIS FACTOR-ALPHA FACTOR"/>
    <property type="match status" value="1"/>
</dbReference>
<dbReference type="InterPro" id="IPR006629">
    <property type="entry name" value="LITAF"/>
</dbReference>
<evidence type="ECO:0000256" key="9">
    <source>
        <dbReference type="SAM" id="Phobius"/>
    </source>
</evidence>
<dbReference type="GO" id="GO:0031902">
    <property type="term" value="C:late endosome membrane"/>
    <property type="evidence" value="ECO:0007669"/>
    <property type="project" value="UniProtKB-SubCell"/>
</dbReference>
<dbReference type="EMBL" id="NIVC01001873">
    <property type="protein sequence ID" value="PAA63101.1"/>
    <property type="molecule type" value="Genomic_DNA"/>
</dbReference>
<keyword evidence="5" id="KW-0479">Metal-binding</keyword>
<evidence type="ECO:0000259" key="10">
    <source>
        <dbReference type="PROSITE" id="PS51837"/>
    </source>
</evidence>
<dbReference type="OrthoDB" id="4713066at2759"/>
<protein>
    <recommendedName>
        <fullName evidence="10">LITAF domain-containing protein</fullName>
    </recommendedName>
</protein>
<dbReference type="AlphaFoldDB" id="A0A267ENP3"/>
<comment type="subcellular location">
    <subcellularLocation>
        <location evidence="2">Endosome membrane</location>
        <topology evidence="2">Peripheral membrane protein</topology>
    </subcellularLocation>
    <subcellularLocation>
        <location evidence="1">Late endosome membrane</location>
    </subcellularLocation>
    <subcellularLocation>
        <location evidence="3">Lysosome membrane</location>
        <topology evidence="3">Peripheral membrane protein</topology>
        <orientation evidence="3">Cytoplasmic side</orientation>
    </subcellularLocation>
</comment>
<feature type="transmembrane region" description="Helical" evidence="9">
    <location>
        <begin position="108"/>
        <end position="135"/>
    </location>
</feature>
<comment type="similarity">
    <text evidence="4">Belongs to the CDIP1/LITAF family.</text>
</comment>
<evidence type="ECO:0000256" key="7">
    <source>
        <dbReference type="ARBA" id="ARBA00023136"/>
    </source>
</evidence>
<keyword evidence="7 9" id="KW-0472">Membrane</keyword>
<dbReference type="GO" id="GO:0008270">
    <property type="term" value="F:zinc ion binding"/>
    <property type="evidence" value="ECO:0007669"/>
    <property type="project" value="TreeGrafter"/>
</dbReference>
<evidence type="ECO:0000313" key="11">
    <source>
        <dbReference type="EMBL" id="PAA63101.1"/>
    </source>
</evidence>
<feature type="region of interest" description="Disordered" evidence="8">
    <location>
        <begin position="1"/>
        <end position="37"/>
    </location>
</feature>
<feature type="compositionally biased region" description="Low complexity" evidence="8">
    <location>
        <begin position="19"/>
        <end position="32"/>
    </location>
</feature>
<dbReference type="STRING" id="282301.A0A267ENP3"/>
<dbReference type="PROSITE" id="PS51837">
    <property type="entry name" value="LITAF"/>
    <property type="match status" value="1"/>
</dbReference>
<dbReference type="InterPro" id="IPR037519">
    <property type="entry name" value="LITAF_fam"/>
</dbReference>
<keyword evidence="6" id="KW-0862">Zinc</keyword>
<keyword evidence="9" id="KW-1133">Transmembrane helix</keyword>
<dbReference type="SMART" id="SM00714">
    <property type="entry name" value="LITAF"/>
    <property type="match status" value="1"/>
</dbReference>
<keyword evidence="9" id="KW-0812">Transmembrane</keyword>
<evidence type="ECO:0000256" key="5">
    <source>
        <dbReference type="ARBA" id="ARBA00022723"/>
    </source>
</evidence>